<dbReference type="PANTHER" id="PTHR48100:SF1">
    <property type="entry name" value="HISTIDINE PHOSPHATASE FAMILY PROTEIN-RELATED"/>
    <property type="match status" value="1"/>
</dbReference>
<dbReference type="PANTHER" id="PTHR48100">
    <property type="entry name" value="BROAD-SPECIFICITY PHOSPHATASE YOR283W-RELATED"/>
    <property type="match status" value="1"/>
</dbReference>
<reference evidence="1" key="1">
    <citation type="submission" date="2023-08" db="EMBL/GenBank/DDBJ databases">
        <authorList>
            <person name="Audoor S."/>
            <person name="Bilcke G."/>
        </authorList>
    </citation>
    <scope>NUCLEOTIDE SEQUENCE</scope>
</reference>
<dbReference type="AlphaFoldDB" id="A0AAD2CA63"/>
<name>A0AAD2CA63_9STRA</name>
<dbReference type="InterPro" id="IPR013078">
    <property type="entry name" value="His_Pase_superF_clade-1"/>
</dbReference>
<comment type="caution">
    <text evidence="1">The sequence shown here is derived from an EMBL/GenBank/DDBJ whole genome shotgun (WGS) entry which is preliminary data.</text>
</comment>
<gene>
    <name evidence="1" type="ORF">CYCCA115_LOCUS185</name>
</gene>
<dbReference type="Proteomes" id="UP001295423">
    <property type="component" value="Unassembled WGS sequence"/>
</dbReference>
<dbReference type="CDD" id="cd07067">
    <property type="entry name" value="HP_PGM_like"/>
    <property type="match status" value="1"/>
</dbReference>
<dbReference type="Pfam" id="PF00300">
    <property type="entry name" value="His_Phos_1"/>
    <property type="match status" value="2"/>
</dbReference>
<evidence type="ECO:0008006" key="3">
    <source>
        <dbReference type="Google" id="ProtNLM"/>
    </source>
</evidence>
<evidence type="ECO:0000313" key="2">
    <source>
        <dbReference type="Proteomes" id="UP001295423"/>
    </source>
</evidence>
<sequence length="232" mass="26228">MRKQKICFIRHGVAKHNLRDPRTNQSPNLEDPSLFDPPLVYDGKQQALQAGERFKMWWKTTQLGEQIELIIASPLTRCIQTSMIAFPPGDCYASNDGASKEPRRICTELVREAYGMHYPDKRRVKSILQKYWPGLELDPGMTEADEAWSPTSRESIADLQGRISLFLDYVAKLPQTNIVVVSHGVFVEALLHAHCPEALPNGRRVYNCDTIIGDCLSENGVYKGLQGMRLLT</sequence>
<dbReference type="GO" id="GO:0005737">
    <property type="term" value="C:cytoplasm"/>
    <property type="evidence" value="ECO:0007669"/>
    <property type="project" value="TreeGrafter"/>
</dbReference>
<dbReference type="GO" id="GO:0016791">
    <property type="term" value="F:phosphatase activity"/>
    <property type="evidence" value="ECO:0007669"/>
    <property type="project" value="TreeGrafter"/>
</dbReference>
<dbReference type="Gene3D" id="3.40.50.1240">
    <property type="entry name" value="Phosphoglycerate mutase-like"/>
    <property type="match status" value="1"/>
</dbReference>
<keyword evidence="2" id="KW-1185">Reference proteome</keyword>
<dbReference type="InterPro" id="IPR050275">
    <property type="entry name" value="PGM_Phosphatase"/>
</dbReference>
<dbReference type="EMBL" id="CAKOGP040000001">
    <property type="protein sequence ID" value="CAJ1895856.1"/>
    <property type="molecule type" value="Genomic_DNA"/>
</dbReference>
<protein>
    <recommendedName>
        <fullName evidence="3">Phosphoglycerate mutase</fullName>
    </recommendedName>
</protein>
<accession>A0AAD2CA63</accession>
<proteinExistence type="predicted"/>
<organism evidence="1 2">
    <name type="scientific">Cylindrotheca closterium</name>
    <dbReference type="NCBI Taxonomy" id="2856"/>
    <lineage>
        <taxon>Eukaryota</taxon>
        <taxon>Sar</taxon>
        <taxon>Stramenopiles</taxon>
        <taxon>Ochrophyta</taxon>
        <taxon>Bacillariophyta</taxon>
        <taxon>Bacillariophyceae</taxon>
        <taxon>Bacillariophycidae</taxon>
        <taxon>Bacillariales</taxon>
        <taxon>Bacillariaceae</taxon>
        <taxon>Cylindrotheca</taxon>
    </lineage>
</organism>
<evidence type="ECO:0000313" key="1">
    <source>
        <dbReference type="EMBL" id="CAJ1895856.1"/>
    </source>
</evidence>
<dbReference type="InterPro" id="IPR029033">
    <property type="entry name" value="His_PPase_superfam"/>
</dbReference>
<dbReference type="SUPFAM" id="SSF53254">
    <property type="entry name" value="Phosphoglycerate mutase-like"/>
    <property type="match status" value="1"/>
</dbReference>
<dbReference type="SMART" id="SM00855">
    <property type="entry name" value="PGAM"/>
    <property type="match status" value="1"/>
</dbReference>